<dbReference type="EMBL" id="KF128237">
    <property type="protein sequence ID" value="AIA95602.1"/>
    <property type="molecule type" value="Genomic_DNA"/>
</dbReference>
<dbReference type="GO" id="GO:0071972">
    <property type="term" value="F:peptidoglycan L,D-transpeptidase activity"/>
    <property type="evidence" value="ECO:0007669"/>
    <property type="project" value="TreeGrafter"/>
</dbReference>
<proteinExistence type="predicted"/>
<dbReference type="GO" id="GO:0071555">
    <property type="term" value="P:cell wall organization"/>
    <property type="evidence" value="ECO:0007669"/>
    <property type="project" value="TreeGrafter"/>
</dbReference>
<dbReference type="InterPro" id="IPR012338">
    <property type="entry name" value="Beta-lactam/transpept-like"/>
</dbReference>
<feature type="non-terminal residue" evidence="2">
    <location>
        <position position="1"/>
    </location>
</feature>
<dbReference type="AlphaFoldDB" id="A0A060CKT4"/>
<evidence type="ECO:0000313" key="2">
    <source>
        <dbReference type="EMBL" id="AIA95602.1"/>
    </source>
</evidence>
<dbReference type="Gene3D" id="3.90.1310.10">
    <property type="entry name" value="Penicillin-binding protein 2a (Domain 2)"/>
    <property type="match status" value="1"/>
</dbReference>
<reference evidence="2" key="1">
    <citation type="journal article" date="2013" name="Environ. Microbiol.">
        <title>Seasonally variable intestinal metagenomes of the red palm weevil (Rhynchophorus ferrugineus).</title>
        <authorList>
            <person name="Jia S."/>
            <person name="Zhang X."/>
            <person name="Zhang G."/>
            <person name="Yin A."/>
            <person name="Zhang S."/>
            <person name="Li F."/>
            <person name="Wang L."/>
            <person name="Zhao D."/>
            <person name="Yun Q."/>
            <person name="Tala"/>
            <person name="Wang J."/>
            <person name="Sun G."/>
            <person name="Baabdullah M."/>
            <person name="Yu X."/>
            <person name="Hu S."/>
            <person name="Al-Mssallem I.S."/>
            <person name="Yu J."/>
        </authorList>
    </citation>
    <scope>NUCLEOTIDE SEQUENCE</scope>
</reference>
<dbReference type="Gene3D" id="3.40.710.10">
    <property type="entry name" value="DD-peptidase/beta-lactamase superfamily"/>
    <property type="match status" value="1"/>
</dbReference>
<dbReference type="Pfam" id="PF00905">
    <property type="entry name" value="Transpeptidase"/>
    <property type="match status" value="1"/>
</dbReference>
<protein>
    <submittedName>
        <fullName evidence="2">Transpeptidase</fullName>
    </submittedName>
</protein>
<sequence>ADAMIEQAEKFGFGDTITTPLTVTASRFPTPDSVAALAMDSFGQQDIMVTPMQMAMVGAAIANDGVLMKPYLVKQTLTADLEPVDVTEPTVYSTPISEQTASYLQEMMIADVNEGTGWRAAIDGVQVAGKTGLPKPAITANAIRGSSPIAPADDPQIVVVVLV</sequence>
<dbReference type="InterPro" id="IPR050515">
    <property type="entry name" value="Beta-lactam/transpept"/>
</dbReference>
<evidence type="ECO:0000259" key="1">
    <source>
        <dbReference type="Pfam" id="PF00905"/>
    </source>
</evidence>
<feature type="domain" description="Penicillin-binding protein transpeptidase" evidence="1">
    <location>
        <begin position="2"/>
        <end position="163"/>
    </location>
</feature>
<accession>A0A060CKT4</accession>
<name>A0A060CKT4_9HELI</name>
<dbReference type="GO" id="GO:0005886">
    <property type="term" value="C:plasma membrane"/>
    <property type="evidence" value="ECO:0007669"/>
    <property type="project" value="TreeGrafter"/>
</dbReference>
<dbReference type="SUPFAM" id="SSF56601">
    <property type="entry name" value="beta-lactamase/transpeptidase-like"/>
    <property type="match status" value="1"/>
</dbReference>
<feature type="non-terminal residue" evidence="2">
    <location>
        <position position="163"/>
    </location>
</feature>
<dbReference type="PANTHER" id="PTHR30627:SF24">
    <property type="entry name" value="PENICILLIN-BINDING PROTEIN 4B"/>
    <property type="match status" value="1"/>
</dbReference>
<dbReference type="PANTHER" id="PTHR30627">
    <property type="entry name" value="PEPTIDOGLYCAN D,D-TRANSPEPTIDASE"/>
    <property type="match status" value="1"/>
</dbReference>
<organism evidence="2">
    <name type="scientific">uncultured Wolinella sp</name>
    <dbReference type="NCBI Taxonomy" id="270356"/>
    <lineage>
        <taxon>Bacteria</taxon>
        <taxon>Pseudomonadati</taxon>
        <taxon>Campylobacterota</taxon>
        <taxon>Epsilonproteobacteria</taxon>
        <taxon>Campylobacterales</taxon>
        <taxon>Helicobacteraceae</taxon>
        <taxon>Wolinella</taxon>
        <taxon>environmental samples</taxon>
    </lineage>
</organism>
<dbReference type="InterPro" id="IPR001460">
    <property type="entry name" value="PCN-bd_Tpept"/>
</dbReference>
<dbReference type="GO" id="GO:0008658">
    <property type="term" value="F:penicillin binding"/>
    <property type="evidence" value="ECO:0007669"/>
    <property type="project" value="InterPro"/>
</dbReference>